<gene>
    <name evidence="2" type="ORF">J2Z17_004177</name>
</gene>
<evidence type="ECO:0000313" key="2">
    <source>
        <dbReference type="EMBL" id="MBP1852719.1"/>
    </source>
</evidence>
<keyword evidence="1" id="KW-0472">Membrane</keyword>
<accession>A0ABS4E438</accession>
<comment type="caution">
    <text evidence="2">The sequence shown here is derived from an EMBL/GenBank/DDBJ whole genome shotgun (WGS) entry which is preliminary data.</text>
</comment>
<dbReference type="Proteomes" id="UP000759443">
    <property type="component" value="Unassembled WGS sequence"/>
</dbReference>
<keyword evidence="1" id="KW-0812">Transmembrane</keyword>
<keyword evidence="3" id="KW-1185">Reference proteome</keyword>
<reference evidence="2 3" key="1">
    <citation type="submission" date="2021-03" db="EMBL/GenBank/DDBJ databases">
        <title>Genomic Encyclopedia of Type Strains, Phase IV (KMG-IV): sequencing the most valuable type-strain genomes for metagenomic binning, comparative biology and taxonomic classification.</title>
        <authorList>
            <person name="Goeker M."/>
        </authorList>
    </citation>
    <scope>NUCLEOTIDE SEQUENCE [LARGE SCALE GENOMIC DNA]</scope>
    <source>
        <strain evidence="2 3">DSM 21600</strain>
    </source>
</reference>
<name>A0ABS4E438_9HYPH</name>
<sequence>MVVERDNRRCSGLCHPHFAASDTADFRLGRQTSSKTRSTPRASRLFRFPTTPKQRPGIDRNPFIPAQSRVCRVAEMTMIFSALVSGLTAVALAVIHQIPGLIP</sequence>
<dbReference type="EMBL" id="JAGGJU010000012">
    <property type="protein sequence ID" value="MBP1852719.1"/>
    <property type="molecule type" value="Genomic_DNA"/>
</dbReference>
<proteinExistence type="predicted"/>
<organism evidence="2 3">
    <name type="scientific">Rhizobium halophytocola</name>
    <dbReference type="NCBI Taxonomy" id="735519"/>
    <lineage>
        <taxon>Bacteria</taxon>
        <taxon>Pseudomonadati</taxon>
        <taxon>Pseudomonadota</taxon>
        <taxon>Alphaproteobacteria</taxon>
        <taxon>Hyphomicrobiales</taxon>
        <taxon>Rhizobiaceae</taxon>
        <taxon>Rhizobium/Agrobacterium group</taxon>
        <taxon>Rhizobium</taxon>
    </lineage>
</organism>
<protein>
    <submittedName>
        <fullName evidence="2">Uncharacterized protein</fullName>
    </submittedName>
</protein>
<evidence type="ECO:0000256" key="1">
    <source>
        <dbReference type="SAM" id="Phobius"/>
    </source>
</evidence>
<keyword evidence="1" id="KW-1133">Transmembrane helix</keyword>
<feature type="transmembrane region" description="Helical" evidence="1">
    <location>
        <begin position="78"/>
        <end position="98"/>
    </location>
</feature>
<evidence type="ECO:0000313" key="3">
    <source>
        <dbReference type="Proteomes" id="UP000759443"/>
    </source>
</evidence>